<dbReference type="GO" id="GO:0006355">
    <property type="term" value="P:regulation of DNA-templated transcription"/>
    <property type="evidence" value="ECO:0007669"/>
    <property type="project" value="InterPro"/>
</dbReference>
<dbReference type="EMBL" id="CP060122">
    <property type="protein sequence ID" value="QNG43450.1"/>
    <property type="molecule type" value="Genomic_DNA"/>
</dbReference>
<dbReference type="SUPFAM" id="SSF51206">
    <property type="entry name" value="cAMP-binding domain-like"/>
    <property type="match status" value="1"/>
</dbReference>
<keyword evidence="3" id="KW-0804">Transcription</keyword>
<keyword evidence="2" id="KW-0238">DNA-binding</keyword>
<dbReference type="Gene3D" id="2.60.120.10">
    <property type="entry name" value="Jelly Rolls"/>
    <property type="match status" value="1"/>
</dbReference>
<evidence type="ECO:0000259" key="4">
    <source>
        <dbReference type="PROSITE" id="PS51063"/>
    </source>
</evidence>
<evidence type="ECO:0000313" key="6">
    <source>
        <dbReference type="Proteomes" id="UP000515377"/>
    </source>
</evidence>
<reference evidence="5 6" key="1">
    <citation type="submission" date="2020-07" db="EMBL/GenBank/DDBJ databases">
        <title>Whole genome sequence of Sphingobium yanoikuyae A3.</title>
        <authorList>
            <person name="Han S.-S."/>
        </authorList>
    </citation>
    <scope>NUCLEOTIDE SEQUENCE [LARGE SCALE GENOMIC DNA]</scope>
    <source>
        <strain evidence="5 6">A3</strain>
    </source>
</reference>
<dbReference type="InterPro" id="IPR018490">
    <property type="entry name" value="cNMP-bd_dom_sf"/>
</dbReference>
<protein>
    <submittedName>
        <fullName evidence="5">Crp/Fnr family transcriptional regulator</fullName>
    </submittedName>
</protein>
<dbReference type="InterPro" id="IPR012318">
    <property type="entry name" value="HTH_CRP"/>
</dbReference>
<dbReference type="InterPro" id="IPR036388">
    <property type="entry name" value="WH-like_DNA-bd_sf"/>
</dbReference>
<name>A0A9X7YAG9_SPHYA</name>
<dbReference type="AlphaFoldDB" id="A0A9X7YAG9"/>
<accession>A0A9X7YAG9</accession>
<evidence type="ECO:0000256" key="1">
    <source>
        <dbReference type="ARBA" id="ARBA00023015"/>
    </source>
</evidence>
<sequence>MLMDRLLANRRGVALTPEERARLESTISEVRTFEPRFAIVEAGRHVEVSTFLLEGIMSRYIQDRKGLRQLVSIHVPGEFVDLHAYPMRELDHSIGTLTAVTVALVPHKALKEVLDPRPELARKLWFSTLIDAAMHRAWLFRVGRLDAVGRVGHFLCEMNARLYAVGLSDGRRFVLTLTQADIAEICGLTTVHINRVLRQLREAGLCQMRSSLVEIDDPEALARRGNFSPDYLYLDPPPQSVDKEGPHV</sequence>
<gene>
    <name evidence="5" type="ORF">H3V42_15775</name>
</gene>
<dbReference type="SMART" id="SM00419">
    <property type="entry name" value="HTH_CRP"/>
    <property type="match status" value="1"/>
</dbReference>
<keyword evidence="1" id="KW-0805">Transcription regulation</keyword>
<feature type="domain" description="HTH crp-type" evidence="4">
    <location>
        <begin position="145"/>
        <end position="219"/>
    </location>
</feature>
<dbReference type="SUPFAM" id="SSF46785">
    <property type="entry name" value="Winged helix' DNA-binding domain"/>
    <property type="match status" value="1"/>
</dbReference>
<evidence type="ECO:0000256" key="2">
    <source>
        <dbReference type="ARBA" id="ARBA00023125"/>
    </source>
</evidence>
<dbReference type="InterPro" id="IPR036390">
    <property type="entry name" value="WH_DNA-bd_sf"/>
</dbReference>
<dbReference type="InterPro" id="IPR014710">
    <property type="entry name" value="RmlC-like_jellyroll"/>
</dbReference>
<evidence type="ECO:0000313" key="5">
    <source>
        <dbReference type="EMBL" id="QNG43450.1"/>
    </source>
</evidence>
<organism evidence="5 6">
    <name type="scientific">Sphingobium yanoikuyae</name>
    <name type="common">Sphingomonas yanoikuyae</name>
    <dbReference type="NCBI Taxonomy" id="13690"/>
    <lineage>
        <taxon>Bacteria</taxon>
        <taxon>Pseudomonadati</taxon>
        <taxon>Pseudomonadota</taxon>
        <taxon>Alphaproteobacteria</taxon>
        <taxon>Sphingomonadales</taxon>
        <taxon>Sphingomonadaceae</taxon>
        <taxon>Sphingobium</taxon>
    </lineage>
</organism>
<dbReference type="PROSITE" id="PS51063">
    <property type="entry name" value="HTH_CRP_2"/>
    <property type="match status" value="1"/>
</dbReference>
<dbReference type="GO" id="GO:0003677">
    <property type="term" value="F:DNA binding"/>
    <property type="evidence" value="ECO:0007669"/>
    <property type="project" value="UniProtKB-KW"/>
</dbReference>
<dbReference type="Proteomes" id="UP000515377">
    <property type="component" value="Chromosome"/>
</dbReference>
<dbReference type="InterPro" id="IPR000595">
    <property type="entry name" value="cNMP-bd_dom"/>
</dbReference>
<dbReference type="Gene3D" id="1.10.10.10">
    <property type="entry name" value="Winged helix-like DNA-binding domain superfamily/Winged helix DNA-binding domain"/>
    <property type="match status" value="1"/>
</dbReference>
<dbReference type="Pfam" id="PF13545">
    <property type="entry name" value="HTH_Crp_2"/>
    <property type="match status" value="1"/>
</dbReference>
<evidence type="ECO:0000256" key="3">
    <source>
        <dbReference type="ARBA" id="ARBA00023163"/>
    </source>
</evidence>
<dbReference type="CDD" id="cd00038">
    <property type="entry name" value="CAP_ED"/>
    <property type="match status" value="1"/>
</dbReference>
<proteinExistence type="predicted"/>